<protein>
    <submittedName>
        <fullName evidence="2">Uncharacterized protein</fullName>
    </submittedName>
</protein>
<dbReference type="EMBL" id="FZNW01000008">
    <property type="protein sequence ID" value="SNR51152.1"/>
    <property type="molecule type" value="Genomic_DNA"/>
</dbReference>
<evidence type="ECO:0000313" key="2">
    <source>
        <dbReference type="EMBL" id="SNR51152.1"/>
    </source>
</evidence>
<sequence length="511" mass="55512">MRAVREDVTEHHGAAVDGALSRRLKALACTAPLHDLDARKAKLDWADASVYQMAEIALHTIDQVTVAMDFDTGADHEQIVQRLLPFIAAQAPQRPPAEHERVARWVLDNLINVGSVERGFRHVYGAVGADGSYQRRAFDFKLLVELATPAGEVYLRASDEAINVLVGALDTDVESAQVAAEVKLENLITRGRLAEAKLAAEQARYRTVQYGETLRSMLEATRRDVRTVDWEEAIPQLLDSALEHIESRFRAENAILRNITAARDEADDPDHKKRAAELVEIVSDCITRHTQLQARLQAAGATFRAEQDRQEFSGPARRGGVDLFGQLLVPALGVPVRDAVAPVEEYFTAASGTSVPAAATLPSLVSMLLRPAPEREKVVGEIPDPELTPSDQRGRFTDRHWELADELFTRHEAPRRLSELLEEARAVDDELPLLVALRATHSYGADVATALRQGSGAALLAVDDGTPLRDSRFGGSDLLVAMVALDSGSDGAGEEAEHAVAADAATVAGPE</sequence>
<gene>
    <name evidence="2" type="ORF">SAMN06265360_10833</name>
</gene>
<dbReference type="AlphaFoldDB" id="A0A238WXC3"/>
<keyword evidence="3" id="KW-1185">Reference proteome</keyword>
<dbReference type="Proteomes" id="UP000198348">
    <property type="component" value="Unassembled WGS sequence"/>
</dbReference>
<proteinExistence type="predicted"/>
<evidence type="ECO:0000256" key="1">
    <source>
        <dbReference type="SAM" id="MobiDB-lite"/>
    </source>
</evidence>
<feature type="region of interest" description="Disordered" evidence="1">
    <location>
        <begin position="490"/>
        <end position="511"/>
    </location>
</feature>
<organism evidence="2 3">
    <name type="scientific">Haloechinothrix alba</name>
    <dbReference type="NCBI Taxonomy" id="664784"/>
    <lineage>
        <taxon>Bacteria</taxon>
        <taxon>Bacillati</taxon>
        <taxon>Actinomycetota</taxon>
        <taxon>Actinomycetes</taxon>
        <taxon>Pseudonocardiales</taxon>
        <taxon>Pseudonocardiaceae</taxon>
        <taxon>Haloechinothrix</taxon>
    </lineage>
</organism>
<name>A0A238WXC3_9PSEU</name>
<evidence type="ECO:0000313" key="3">
    <source>
        <dbReference type="Proteomes" id="UP000198348"/>
    </source>
</evidence>
<feature type="compositionally biased region" description="Low complexity" evidence="1">
    <location>
        <begin position="501"/>
        <end position="511"/>
    </location>
</feature>
<reference evidence="3" key="1">
    <citation type="submission" date="2017-06" db="EMBL/GenBank/DDBJ databases">
        <authorList>
            <person name="Varghese N."/>
            <person name="Submissions S."/>
        </authorList>
    </citation>
    <scope>NUCLEOTIDE SEQUENCE [LARGE SCALE GENOMIC DNA]</scope>
    <source>
        <strain evidence="3">DSM 45207</strain>
    </source>
</reference>
<accession>A0A238WXC3</accession>